<keyword evidence="3" id="KW-0805">Transcription regulation</keyword>
<comment type="subcellular location">
    <subcellularLocation>
        <location evidence="1">Nucleus</location>
    </subcellularLocation>
</comment>
<proteinExistence type="predicted"/>
<keyword evidence="5" id="KW-0804">Transcription</keyword>
<dbReference type="Gene3D" id="1.10.10.60">
    <property type="entry name" value="Homeodomain-like"/>
    <property type="match status" value="2"/>
</dbReference>
<evidence type="ECO:0000256" key="6">
    <source>
        <dbReference type="ARBA" id="ARBA00023242"/>
    </source>
</evidence>
<feature type="domain" description="HTH myb-type" evidence="8">
    <location>
        <begin position="63"/>
        <end position="117"/>
    </location>
</feature>
<sequence length="300" mass="33122">MGRAPCCDKANVNRGPWSPDEDNILRNFIEKHGTGGNWIALPRKAGLKRCGKSCRLRWLNYLRPDIKHGGFTEEEDNVICSFYRSIGSRWSVIAAQLQGRTDNDIKNYWNTKLKKKLLAGKVGLNKTSNNEITTDSSTSNLNSGQFSASIPSEAEARAYGNSDYLNANGSTSSSYMTEMNHRQNYDYPGLILDQIDQFPLPGLMEVPDYSTSTANNNYSMSSSQEVSSLSNSSSFPMENMSYATTWSGKGGAEDQGLVPDLDFDGPHDLFSGLTFQAKSSEEDAPCFGNFYSTTSLSNSY</sequence>
<dbReference type="PANTHER" id="PTHR48000">
    <property type="entry name" value="OS09G0431300 PROTEIN"/>
    <property type="match status" value="1"/>
</dbReference>
<dbReference type="GeneID" id="110411245"/>
<evidence type="ECO:0000256" key="2">
    <source>
        <dbReference type="ARBA" id="ARBA00022737"/>
    </source>
</evidence>
<evidence type="ECO:0000256" key="4">
    <source>
        <dbReference type="ARBA" id="ARBA00023125"/>
    </source>
</evidence>
<feature type="domain" description="Myb-like" evidence="7">
    <location>
        <begin position="63"/>
        <end position="113"/>
    </location>
</feature>
<feature type="domain" description="HTH myb-type" evidence="8">
    <location>
        <begin position="9"/>
        <end position="62"/>
    </location>
</feature>
<dbReference type="PROSITE" id="PS50090">
    <property type="entry name" value="MYB_LIKE"/>
    <property type="match status" value="2"/>
</dbReference>
<evidence type="ECO:0000259" key="8">
    <source>
        <dbReference type="PROSITE" id="PS51294"/>
    </source>
</evidence>
<accession>A0A6J0ZQQ4</accession>
<evidence type="ECO:0000256" key="3">
    <source>
        <dbReference type="ARBA" id="ARBA00023015"/>
    </source>
</evidence>
<dbReference type="InterPro" id="IPR001005">
    <property type="entry name" value="SANT/Myb"/>
</dbReference>
<dbReference type="OrthoDB" id="2143914at2759"/>
<dbReference type="CDD" id="cd00167">
    <property type="entry name" value="SANT"/>
    <property type="match status" value="2"/>
</dbReference>
<keyword evidence="4" id="KW-0238">DNA-binding</keyword>
<keyword evidence="6" id="KW-0539">Nucleus</keyword>
<gene>
    <name evidence="10" type="primary">LOC110411245</name>
</gene>
<evidence type="ECO:0000256" key="5">
    <source>
        <dbReference type="ARBA" id="ARBA00023163"/>
    </source>
</evidence>
<dbReference type="Pfam" id="PF00249">
    <property type="entry name" value="Myb_DNA-binding"/>
    <property type="match status" value="2"/>
</dbReference>
<dbReference type="GO" id="GO:0005634">
    <property type="term" value="C:nucleus"/>
    <property type="evidence" value="ECO:0007669"/>
    <property type="project" value="UniProtKB-SubCell"/>
</dbReference>
<dbReference type="FunFam" id="1.10.10.60:FF:000015">
    <property type="entry name" value="Transcription factor RAX3"/>
    <property type="match status" value="1"/>
</dbReference>
<name>A0A6J0ZQQ4_9ROSI</name>
<dbReference type="SMART" id="SM00717">
    <property type="entry name" value="SANT"/>
    <property type="match status" value="2"/>
</dbReference>
<evidence type="ECO:0000313" key="9">
    <source>
        <dbReference type="Proteomes" id="UP000504621"/>
    </source>
</evidence>
<dbReference type="RefSeq" id="XP_021276986.1">
    <property type="nucleotide sequence ID" value="XM_021421311.1"/>
</dbReference>
<protein>
    <submittedName>
        <fullName evidence="10">Transcription factor MYB36-like</fullName>
    </submittedName>
</protein>
<dbReference type="InterPro" id="IPR017930">
    <property type="entry name" value="Myb_dom"/>
</dbReference>
<feature type="domain" description="Myb-like" evidence="7">
    <location>
        <begin position="9"/>
        <end position="62"/>
    </location>
</feature>
<dbReference type="InterPro" id="IPR009057">
    <property type="entry name" value="Homeodomain-like_sf"/>
</dbReference>
<dbReference type="SUPFAM" id="SSF46689">
    <property type="entry name" value="Homeodomain-like"/>
    <property type="match status" value="1"/>
</dbReference>
<dbReference type="Proteomes" id="UP000504621">
    <property type="component" value="Unplaced"/>
</dbReference>
<keyword evidence="9" id="KW-1185">Reference proteome</keyword>
<evidence type="ECO:0000256" key="1">
    <source>
        <dbReference type="ARBA" id="ARBA00004123"/>
    </source>
</evidence>
<reference evidence="10" key="1">
    <citation type="submission" date="2025-08" db="UniProtKB">
        <authorList>
            <consortium name="RefSeq"/>
        </authorList>
    </citation>
    <scope>IDENTIFICATION</scope>
    <source>
        <tissue evidence="10">Leaf</tissue>
    </source>
</reference>
<organism evidence="9 10">
    <name type="scientific">Herrania umbratica</name>
    <dbReference type="NCBI Taxonomy" id="108875"/>
    <lineage>
        <taxon>Eukaryota</taxon>
        <taxon>Viridiplantae</taxon>
        <taxon>Streptophyta</taxon>
        <taxon>Embryophyta</taxon>
        <taxon>Tracheophyta</taxon>
        <taxon>Spermatophyta</taxon>
        <taxon>Magnoliopsida</taxon>
        <taxon>eudicotyledons</taxon>
        <taxon>Gunneridae</taxon>
        <taxon>Pentapetalae</taxon>
        <taxon>rosids</taxon>
        <taxon>malvids</taxon>
        <taxon>Malvales</taxon>
        <taxon>Malvaceae</taxon>
        <taxon>Byttnerioideae</taxon>
        <taxon>Herrania</taxon>
    </lineage>
</organism>
<dbReference type="AlphaFoldDB" id="A0A6J0ZQQ4"/>
<dbReference type="PANTHER" id="PTHR48000:SF42">
    <property type="entry name" value="TRANSCRIPTION FACTOR MYB36-LIKE"/>
    <property type="match status" value="1"/>
</dbReference>
<keyword evidence="2" id="KW-0677">Repeat</keyword>
<dbReference type="GO" id="GO:0003677">
    <property type="term" value="F:DNA binding"/>
    <property type="evidence" value="ECO:0007669"/>
    <property type="project" value="UniProtKB-KW"/>
</dbReference>
<evidence type="ECO:0000313" key="10">
    <source>
        <dbReference type="RefSeq" id="XP_021276986.1"/>
    </source>
</evidence>
<evidence type="ECO:0000259" key="7">
    <source>
        <dbReference type="PROSITE" id="PS50090"/>
    </source>
</evidence>
<dbReference type="PROSITE" id="PS51294">
    <property type="entry name" value="HTH_MYB"/>
    <property type="match status" value="2"/>
</dbReference>